<keyword evidence="2" id="KW-1185">Reference proteome</keyword>
<dbReference type="RefSeq" id="WP_220588514.1">
    <property type="nucleotide sequence ID" value="NZ_RKLQ01000002.1"/>
</dbReference>
<dbReference type="EMBL" id="RKLQ01000002">
    <property type="protein sequence ID" value="MBX0304293.1"/>
    <property type="molecule type" value="Genomic_DNA"/>
</dbReference>
<evidence type="ECO:0000313" key="1">
    <source>
        <dbReference type="EMBL" id="MBX0304293.1"/>
    </source>
</evidence>
<comment type="caution">
    <text evidence="1">The sequence shown here is derived from an EMBL/GenBank/DDBJ whole genome shotgun (WGS) entry which is preliminary data.</text>
</comment>
<protein>
    <submittedName>
        <fullName evidence="1">Uncharacterized protein</fullName>
    </submittedName>
</protein>
<reference evidence="1" key="1">
    <citation type="submission" date="2021-06" db="EMBL/GenBank/DDBJ databases">
        <title>Halomicroarcula sp. F24A a new haloarchaeum isolated from saline soil.</title>
        <authorList>
            <person name="Duran-Viseras A."/>
            <person name="Sanchez-Porro C."/>
            <person name="Ventosa A."/>
        </authorList>
    </citation>
    <scope>NUCLEOTIDE SEQUENCE</scope>
    <source>
        <strain evidence="1">F24A</strain>
    </source>
</reference>
<proteinExistence type="predicted"/>
<dbReference type="InterPro" id="IPR055515">
    <property type="entry name" value="DUF7089"/>
</dbReference>
<dbReference type="Proteomes" id="UP000783863">
    <property type="component" value="Unassembled WGS sequence"/>
</dbReference>
<accession>A0A8J7YIR9</accession>
<name>A0A8J7YIR9_9EURY</name>
<sequence length="261" mass="28161">MFSERAVDGDVTAVRDAYAPDVVVLNAATDFETLDPAAAEDLLLVTDSVDPLTLDPSWLPDSAPAQLQRYVGGDFTVGLPGDGGVAWTTQTEPACVIVKPRLETSPESFVDFLVAEAIVETSLGEPEQFVSFFGDRYRHLAAVTDPHVGPTGTYQLAVALYDAYLGLQTRVAFETWADDYPDCYDAWADAGERLRPRLSDLPGEVARGQTDFAAAAELACSAVKHDLELPAPFAALDTAAYEDHGADYAVRWAEKTIEQLA</sequence>
<dbReference type="AlphaFoldDB" id="A0A8J7YIR9"/>
<gene>
    <name evidence="1" type="ORF">EGD98_11500</name>
</gene>
<organism evidence="1 2">
    <name type="scientific">Haloarcula salinisoli</name>
    <dbReference type="NCBI Taxonomy" id="2487746"/>
    <lineage>
        <taxon>Archaea</taxon>
        <taxon>Methanobacteriati</taxon>
        <taxon>Methanobacteriota</taxon>
        <taxon>Stenosarchaea group</taxon>
        <taxon>Halobacteria</taxon>
        <taxon>Halobacteriales</taxon>
        <taxon>Haloarculaceae</taxon>
        <taxon>Haloarcula</taxon>
    </lineage>
</organism>
<dbReference type="Pfam" id="PF23363">
    <property type="entry name" value="DUF7089"/>
    <property type="match status" value="1"/>
</dbReference>
<evidence type="ECO:0000313" key="2">
    <source>
        <dbReference type="Proteomes" id="UP000783863"/>
    </source>
</evidence>